<dbReference type="InterPro" id="IPR049326">
    <property type="entry name" value="Rhodopsin_dom_fungi"/>
</dbReference>
<keyword evidence="11" id="KW-1015">Disulfide bond</keyword>
<accession>A0A1X7RLK8</accession>
<dbReference type="InterPro" id="IPR008427">
    <property type="entry name" value="Extracellular_membr_CFEM_dom"/>
</dbReference>
<proteinExistence type="inferred from homology"/>
<keyword evidence="7 14" id="KW-0812">Transmembrane</keyword>
<feature type="transmembrane region" description="Helical" evidence="14">
    <location>
        <begin position="340"/>
        <end position="364"/>
    </location>
</feature>
<keyword evidence="9 14" id="KW-1133">Transmembrane helix</keyword>
<evidence type="ECO:0000256" key="12">
    <source>
        <dbReference type="ARBA" id="ARBA00023288"/>
    </source>
</evidence>
<evidence type="ECO:0000313" key="17">
    <source>
        <dbReference type="EMBL" id="SMQ48100.1"/>
    </source>
</evidence>
<evidence type="ECO:0000256" key="4">
    <source>
        <dbReference type="ARBA" id="ARBA00010031"/>
    </source>
</evidence>
<feature type="transmembrane region" description="Helical" evidence="14">
    <location>
        <begin position="300"/>
        <end position="320"/>
    </location>
</feature>
<feature type="transmembrane region" description="Helical" evidence="14">
    <location>
        <begin position="147"/>
        <end position="167"/>
    </location>
</feature>
<keyword evidence="5" id="KW-0964">Secreted</keyword>
<evidence type="ECO:0000256" key="9">
    <source>
        <dbReference type="ARBA" id="ARBA00022989"/>
    </source>
</evidence>
<evidence type="ECO:0000256" key="11">
    <source>
        <dbReference type="ARBA" id="ARBA00023157"/>
    </source>
</evidence>
<keyword evidence="18" id="KW-1185">Reference proteome</keyword>
<dbReference type="PANTHER" id="PTHR33048">
    <property type="entry name" value="PTH11-LIKE INTEGRAL MEMBRANE PROTEIN (AFU_ORTHOLOGUE AFUA_5G11245)"/>
    <property type="match status" value="1"/>
</dbReference>
<feature type="transmembrane region" description="Helical" evidence="14">
    <location>
        <begin position="107"/>
        <end position="126"/>
    </location>
</feature>
<comment type="similarity">
    <text evidence="13">Belongs to the SAT4 family.</text>
</comment>
<dbReference type="GO" id="GO:0098552">
    <property type="term" value="C:side of membrane"/>
    <property type="evidence" value="ECO:0007669"/>
    <property type="project" value="UniProtKB-KW"/>
</dbReference>
<feature type="transmembrane region" description="Helical" evidence="14">
    <location>
        <begin position="229"/>
        <end position="256"/>
    </location>
</feature>
<dbReference type="EMBL" id="LT853693">
    <property type="protein sequence ID" value="SMQ48100.1"/>
    <property type="molecule type" value="Genomic_DNA"/>
</dbReference>
<evidence type="ECO:0000256" key="6">
    <source>
        <dbReference type="ARBA" id="ARBA00022622"/>
    </source>
</evidence>
<dbReference type="SMART" id="SM00747">
    <property type="entry name" value="CFEM"/>
    <property type="match status" value="1"/>
</dbReference>
<evidence type="ECO:0000256" key="10">
    <source>
        <dbReference type="ARBA" id="ARBA00023136"/>
    </source>
</evidence>
<dbReference type="GO" id="GO:0005576">
    <property type="term" value="C:extracellular region"/>
    <property type="evidence" value="ECO:0007669"/>
    <property type="project" value="UniProtKB-SubCell"/>
</dbReference>
<keyword evidence="12" id="KW-0449">Lipoprotein</keyword>
<evidence type="ECO:0000256" key="2">
    <source>
        <dbReference type="ARBA" id="ARBA00004589"/>
    </source>
</evidence>
<keyword evidence="10 14" id="KW-0472">Membrane</keyword>
<feature type="signal peptide" evidence="15">
    <location>
        <begin position="1"/>
        <end position="22"/>
    </location>
</feature>
<feature type="domain" description="CFEM" evidence="16">
    <location>
        <begin position="31"/>
        <end position="96"/>
    </location>
</feature>
<keyword evidence="8 15" id="KW-0732">Signal</keyword>
<dbReference type="PANTHER" id="PTHR33048:SF160">
    <property type="entry name" value="SAT4 FAMILY MEMBRANE PROTEIN"/>
    <property type="match status" value="1"/>
</dbReference>
<evidence type="ECO:0000256" key="15">
    <source>
        <dbReference type="SAM" id="SignalP"/>
    </source>
</evidence>
<evidence type="ECO:0000256" key="13">
    <source>
        <dbReference type="ARBA" id="ARBA00038359"/>
    </source>
</evidence>
<feature type="transmembrane region" description="Helical" evidence="14">
    <location>
        <begin position="187"/>
        <end position="209"/>
    </location>
</feature>
<keyword evidence="6" id="KW-0336">GPI-anchor</keyword>
<feature type="transmembrane region" description="Helical" evidence="14">
    <location>
        <begin position="268"/>
        <end position="288"/>
    </location>
</feature>
<evidence type="ECO:0000256" key="1">
    <source>
        <dbReference type="ARBA" id="ARBA00004141"/>
    </source>
</evidence>
<dbReference type="InterPro" id="IPR052337">
    <property type="entry name" value="SAT4-like"/>
</dbReference>
<organism evidence="17 18">
    <name type="scientific">Zymoseptoria tritici (strain ST99CH_3D7)</name>
    <dbReference type="NCBI Taxonomy" id="1276538"/>
    <lineage>
        <taxon>Eukaryota</taxon>
        <taxon>Fungi</taxon>
        <taxon>Dikarya</taxon>
        <taxon>Ascomycota</taxon>
        <taxon>Pezizomycotina</taxon>
        <taxon>Dothideomycetes</taxon>
        <taxon>Dothideomycetidae</taxon>
        <taxon>Mycosphaerellales</taxon>
        <taxon>Mycosphaerellaceae</taxon>
        <taxon>Zymoseptoria</taxon>
    </lineage>
</organism>
<dbReference type="Proteomes" id="UP000215127">
    <property type="component" value="Chromosome 2"/>
</dbReference>
<evidence type="ECO:0000256" key="14">
    <source>
        <dbReference type="SAM" id="Phobius"/>
    </source>
</evidence>
<gene>
    <name evidence="17" type="ORF">ZT3D7_G3249</name>
</gene>
<comment type="subcellular location">
    <subcellularLocation>
        <location evidence="2">Membrane</location>
        <topology evidence="2">Lipid-anchor</topology>
        <topology evidence="2">GPI-anchor</topology>
    </subcellularLocation>
    <subcellularLocation>
        <location evidence="1">Membrane</location>
        <topology evidence="1">Multi-pass membrane protein</topology>
    </subcellularLocation>
    <subcellularLocation>
        <location evidence="3">Secreted</location>
    </subcellularLocation>
</comment>
<comment type="similarity">
    <text evidence="4">Belongs to the RBT5 family.</text>
</comment>
<evidence type="ECO:0000313" key="18">
    <source>
        <dbReference type="Proteomes" id="UP000215127"/>
    </source>
</evidence>
<evidence type="ECO:0000256" key="3">
    <source>
        <dbReference type="ARBA" id="ARBA00004613"/>
    </source>
</evidence>
<feature type="chain" id="PRO_5013095553" description="CFEM domain-containing protein" evidence="15">
    <location>
        <begin position="23"/>
        <end position="417"/>
    </location>
</feature>
<dbReference type="AlphaFoldDB" id="A0A1X7RLK8"/>
<name>A0A1X7RLK8_ZYMT9</name>
<protein>
    <recommendedName>
        <fullName evidence="16">CFEM domain-containing protein</fullName>
    </recommendedName>
</protein>
<evidence type="ECO:0000256" key="7">
    <source>
        <dbReference type="ARBA" id="ARBA00022692"/>
    </source>
</evidence>
<evidence type="ECO:0000259" key="16">
    <source>
        <dbReference type="SMART" id="SM00747"/>
    </source>
</evidence>
<evidence type="ECO:0000256" key="5">
    <source>
        <dbReference type="ARBA" id="ARBA00022525"/>
    </source>
</evidence>
<evidence type="ECO:0000256" key="8">
    <source>
        <dbReference type="ARBA" id="ARBA00022729"/>
    </source>
</evidence>
<sequence length="417" mass="45134">MPLSPLIALAIGIVLTTSPARAQLANFNFTAAAELPQCVTSCGLQILGSFNCTIGDPCYCAQSGPMVDALTSCVIKSCPSEVEALQGAQFQASSCGFVAHHDEGPRARAVLIAFLVLATLFFFARLASRWPQWGGAGYRWDDGVATICYLPIVASVVCGLVMVHYGMGQDVWALPIPYVLHWAKWFVASQPIYIFAAYFTKLSLLLLYLRIWPEADSTNHNFRLLCKALSWFLSLAAFTALMATMIGCTILCGWRYNNTSCINCAALAYYSGSMNAVLDIVIIILPVPRLLALQITMKQKLGIISCFLVGLVVTACAIVRLTELHKLNSVGNATWDFLPFTLWCGIELCCSMICCCMPAMAGFLKRFFGTIAAGKSSRGLSHGDSALGRPEKIKENNDSDVCIDMASLKPIAAGETP</sequence>
<keyword evidence="6" id="KW-0325">Glycoprotein</keyword>
<dbReference type="Pfam" id="PF20684">
    <property type="entry name" value="Fung_rhodopsin"/>
    <property type="match status" value="1"/>
</dbReference>
<reference evidence="17 18" key="1">
    <citation type="submission" date="2016-06" db="EMBL/GenBank/DDBJ databases">
        <authorList>
            <person name="Kjaerup R.B."/>
            <person name="Dalgaard T.S."/>
            <person name="Juul-Madsen H.R."/>
        </authorList>
    </citation>
    <scope>NUCLEOTIDE SEQUENCE [LARGE SCALE GENOMIC DNA]</scope>
</reference>